<evidence type="ECO:0000313" key="2">
    <source>
        <dbReference type="Proteomes" id="UP000499080"/>
    </source>
</evidence>
<gene>
    <name evidence="1" type="ORF">AVEN_193911_1</name>
</gene>
<organism evidence="1 2">
    <name type="scientific">Araneus ventricosus</name>
    <name type="common">Orbweaver spider</name>
    <name type="synonym">Epeira ventricosa</name>
    <dbReference type="NCBI Taxonomy" id="182803"/>
    <lineage>
        <taxon>Eukaryota</taxon>
        <taxon>Metazoa</taxon>
        <taxon>Ecdysozoa</taxon>
        <taxon>Arthropoda</taxon>
        <taxon>Chelicerata</taxon>
        <taxon>Arachnida</taxon>
        <taxon>Araneae</taxon>
        <taxon>Araneomorphae</taxon>
        <taxon>Entelegynae</taxon>
        <taxon>Araneoidea</taxon>
        <taxon>Araneidae</taxon>
        <taxon>Araneus</taxon>
    </lineage>
</organism>
<accession>A0A4Y2WHJ0</accession>
<comment type="caution">
    <text evidence="1">The sequence shown here is derived from an EMBL/GenBank/DDBJ whole genome shotgun (WGS) entry which is preliminary data.</text>
</comment>
<keyword evidence="2" id="KW-1185">Reference proteome</keyword>
<evidence type="ECO:0000313" key="1">
    <source>
        <dbReference type="EMBL" id="GBO36118.1"/>
    </source>
</evidence>
<sequence>MIYGYRYSRLLKVWAMGSLASVQLRRDIHLSFLIRSSENVLCDKRHSIDRSSPIRQGVKKALCVDTPLLRFPTVQVVTLEKPI</sequence>
<reference evidence="1 2" key="1">
    <citation type="journal article" date="2019" name="Sci. Rep.">
        <title>Orb-weaving spider Araneus ventricosus genome elucidates the spidroin gene catalogue.</title>
        <authorList>
            <person name="Kono N."/>
            <person name="Nakamura H."/>
            <person name="Ohtoshi R."/>
            <person name="Moran D.A.P."/>
            <person name="Shinohara A."/>
            <person name="Yoshida Y."/>
            <person name="Fujiwara M."/>
            <person name="Mori M."/>
            <person name="Tomita M."/>
            <person name="Arakawa K."/>
        </authorList>
    </citation>
    <scope>NUCLEOTIDE SEQUENCE [LARGE SCALE GENOMIC DNA]</scope>
</reference>
<dbReference type="Proteomes" id="UP000499080">
    <property type="component" value="Unassembled WGS sequence"/>
</dbReference>
<proteinExistence type="predicted"/>
<protein>
    <submittedName>
        <fullName evidence="1">Uncharacterized protein</fullName>
    </submittedName>
</protein>
<dbReference type="EMBL" id="BGPR01060211">
    <property type="protein sequence ID" value="GBO36118.1"/>
    <property type="molecule type" value="Genomic_DNA"/>
</dbReference>
<dbReference type="AlphaFoldDB" id="A0A4Y2WHJ0"/>
<name>A0A4Y2WHJ0_ARAVE</name>